<dbReference type="PANTHER" id="PTHR38471">
    <property type="entry name" value="FOUR HELIX BUNDLE PROTEIN"/>
    <property type="match status" value="1"/>
</dbReference>
<dbReference type="SUPFAM" id="SSF158446">
    <property type="entry name" value="IVS-encoded protein-like"/>
    <property type="match status" value="1"/>
</dbReference>
<dbReference type="PANTHER" id="PTHR38471:SF2">
    <property type="entry name" value="FOUR HELIX BUNDLE PROTEIN"/>
    <property type="match status" value="1"/>
</dbReference>
<dbReference type="EMBL" id="DF968182">
    <property type="protein sequence ID" value="GAP44105.1"/>
    <property type="molecule type" value="Genomic_DNA"/>
</dbReference>
<organism evidence="1">
    <name type="scientific">Lentimicrobium saccharophilum</name>
    <dbReference type="NCBI Taxonomy" id="1678841"/>
    <lineage>
        <taxon>Bacteria</taxon>
        <taxon>Pseudomonadati</taxon>
        <taxon>Bacteroidota</taxon>
        <taxon>Bacteroidia</taxon>
        <taxon>Bacteroidales</taxon>
        <taxon>Lentimicrobiaceae</taxon>
        <taxon>Lentimicrobium</taxon>
    </lineage>
</organism>
<evidence type="ECO:0000313" key="1">
    <source>
        <dbReference type="EMBL" id="GAP44105.1"/>
    </source>
</evidence>
<proteinExistence type="predicted"/>
<dbReference type="Proteomes" id="UP000053091">
    <property type="component" value="Unassembled WGS sequence"/>
</dbReference>
<dbReference type="AlphaFoldDB" id="A0A0S7C4P3"/>
<keyword evidence="2" id="KW-1185">Reference proteome</keyword>
<reference evidence="1" key="1">
    <citation type="journal article" date="2015" name="Genome Announc.">
        <title>Draft Genome Sequence of Bacteroidales Strain TBC1, a Novel Isolate from a Methanogenic Wastewater Treatment System.</title>
        <authorList>
            <person name="Tourlousse D.M."/>
            <person name="Matsuura N."/>
            <person name="Sun L."/>
            <person name="Toyonaga M."/>
            <person name="Kuroda K."/>
            <person name="Ohashi A."/>
            <person name="Cruz R."/>
            <person name="Yamaguchi T."/>
            <person name="Sekiguchi Y."/>
        </authorList>
    </citation>
    <scope>NUCLEOTIDE SEQUENCE [LARGE SCALE GENOMIC DNA]</scope>
    <source>
        <strain evidence="1">TBC1</strain>
    </source>
</reference>
<name>A0A0S7C4P3_9BACT</name>
<dbReference type="NCBIfam" id="TIGR02436">
    <property type="entry name" value="four helix bundle protein"/>
    <property type="match status" value="1"/>
</dbReference>
<dbReference type="Gene3D" id="1.20.1440.60">
    <property type="entry name" value="23S rRNA-intervening sequence"/>
    <property type="match status" value="1"/>
</dbReference>
<dbReference type="InterPro" id="IPR012657">
    <property type="entry name" value="23S_rRNA-intervening_sequence"/>
</dbReference>
<evidence type="ECO:0000313" key="2">
    <source>
        <dbReference type="Proteomes" id="UP000053091"/>
    </source>
</evidence>
<dbReference type="RefSeq" id="WP_062042333.1">
    <property type="nucleotide sequence ID" value="NZ_DF968182.1"/>
</dbReference>
<gene>
    <name evidence="1" type="ORF">TBC1_112266</name>
</gene>
<sequence length="124" mass="14599">METGFNPIKSFMDLEVYRLAHKLAMDVFWISAGFPVEERYSLTDQIRRSSRSVAANIAEGWGKRKYPLSFKKQLVDANGSLEETKSWIMFARDCKYISIEQFDSLFPDYETLGGKLWRLEERWK</sequence>
<dbReference type="OrthoDB" id="9811959at2"/>
<dbReference type="Pfam" id="PF05635">
    <property type="entry name" value="23S_rRNA_IVP"/>
    <property type="match status" value="1"/>
</dbReference>
<dbReference type="STRING" id="1678841.TBC1_112266"/>
<accession>A0A0S7C4P3</accession>
<protein>
    <submittedName>
        <fullName evidence="1">Four helix bundle protein</fullName>
    </submittedName>
</protein>
<dbReference type="InterPro" id="IPR036583">
    <property type="entry name" value="23S_rRNA_IVS_sf"/>
</dbReference>
<dbReference type="CDD" id="cd16377">
    <property type="entry name" value="23S_rRNA_IVP_like"/>
    <property type="match status" value="1"/>
</dbReference>